<keyword evidence="2" id="KW-1185">Reference proteome</keyword>
<dbReference type="SUPFAM" id="SSF88723">
    <property type="entry name" value="PIN domain-like"/>
    <property type="match status" value="1"/>
</dbReference>
<name>A0A849VJM0_9HYPH</name>
<dbReference type="RefSeq" id="WP_113281816.1">
    <property type="nucleotide sequence ID" value="NZ_CP088292.1"/>
</dbReference>
<proteinExistence type="predicted"/>
<organism evidence="1 2">
    <name type="scientific">Phyllobacterium pellucidum</name>
    <dbReference type="NCBI Taxonomy" id="2740464"/>
    <lineage>
        <taxon>Bacteria</taxon>
        <taxon>Pseudomonadati</taxon>
        <taxon>Pseudomonadota</taxon>
        <taxon>Alphaproteobacteria</taxon>
        <taxon>Hyphomicrobiales</taxon>
        <taxon>Phyllobacteriaceae</taxon>
        <taxon>Phyllobacterium</taxon>
    </lineage>
</organism>
<comment type="caution">
    <text evidence="1">The sequence shown here is derived from an EMBL/GenBank/DDBJ whole genome shotgun (WGS) entry which is preliminary data.</text>
</comment>
<evidence type="ECO:0000313" key="1">
    <source>
        <dbReference type="EMBL" id="NTS30405.1"/>
    </source>
</evidence>
<sequence>MPLDDIVGFIDAVGIALLPIEARHVVIAAQPGPTTRDPFDRLLLAQCHVEGLALATIDRALIDHPLALQP</sequence>
<dbReference type="EMBL" id="JABUMX010000001">
    <property type="protein sequence ID" value="NTS30405.1"/>
    <property type="molecule type" value="Genomic_DNA"/>
</dbReference>
<dbReference type="InterPro" id="IPR029060">
    <property type="entry name" value="PIN-like_dom_sf"/>
</dbReference>
<dbReference type="AlphaFoldDB" id="A0A849VJM0"/>
<gene>
    <name evidence="1" type="ORF">HQ945_03985</name>
</gene>
<dbReference type="Proteomes" id="UP000550508">
    <property type="component" value="Unassembled WGS sequence"/>
</dbReference>
<evidence type="ECO:0008006" key="3">
    <source>
        <dbReference type="Google" id="ProtNLM"/>
    </source>
</evidence>
<protein>
    <recommendedName>
        <fullName evidence="3">PIN domain-containing protein</fullName>
    </recommendedName>
</protein>
<accession>A0A849VJM0</accession>
<reference evidence="1 2" key="1">
    <citation type="submission" date="2020-05" db="EMBL/GenBank/DDBJ databases">
        <authorList>
            <person name="Kim M.K."/>
        </authorList>
    </citation>
    <scope>NUCLEOTIDE SEQUENCE [LARGE SCALE GENOMIC DNA]</scope>
    <source>
        <strain evidence="1 2">BT25</strain>
    </source>
</reference>
<evidence type="ECO:0000313" key="2">
    <source>
        <dbReference type="Proteomes" id="UP000550508"/>
    </source>
</evidence>